<gene>
    <name evidence="9" type="primary">ARS</name>
    <name evidence="9" type="ORF">LCER1_G001710</name>
</gene>
<evidence type="ECO:0000256" key="4">
    <source>
        <dbReference type="ARBA" id="ARBA00023180"/>
    </source>
</evidence>
<dbReference type="EMBL" id="QGMG01000040">
    <property type="protein sequence ID" value="TVY58459.1"/>
    <property type="molecule type" value="Genomic_DNA"/>
</dbReference>
<dbReference type="Proteomes" id="UP000481288">
    <property type="component" value="Unassembled WGS sequence"/>
</dbReference>
<dbReference type="Pfam" id="PF00884">
    <property type="entry name" value="Sulfatase"/>
    <property type="match status" value="1"/>
</dbReference>
<organism evidence="9 10">
    <name type="scientific">Lachnellula cervina</name>
    <dbReference type="NCBI Taxonomy" id="1316786"/>
    <lineage>
        <taxon>Eukaryota</taxon>
        <taxon>Fungi</taxon>
        <taxon>Dikarya</taxon>
        <taxon>Ascomycota</taxon>
        <taxon>Pezizomycotina</taxon>
        <taxon>Leotiomycetes</taxon>
        <taxon>Helotiales</taxon>
        <taxon>Lachnaceae</taxon>
        <taxon>Lachnellula</taxon>
    </lineage>
</organism>
<dbReference type="FunFam" id="3.40.720.10:FF:000051">
    <property type="entry name" value="Arylsulfatase"/>
    <property type="match status" value="1"/>
</dbReference>
<dbReference type="Gene3D" id="3.40.720.10">
    <property type="entry name" value="Alkaline Phosphatase, subunit A"/>
    <property type="match status" value="1"/>
</dbReference>
<evidence type="ECO:0000256" key="5">
    <source>
        <dbReference type="PIRNR" id="PIRNR000972"/>
    </source>
</evidence>
<dbReference type="InterPro" id="IPR024607">
    <property type="entry name" value="Sulfatase_CS"/>
</dbReference>
<evidence type="ECO:0000313" key="9">
    <source>
        <dbReference type="EMBL" id="TVY58459.1"/>
    </source>
</evidence>
<dbReference type="PIRSF" id="PIRSF000972">
    <property type="entry name" value="Arylsulf_plant"/>
    <property type="match status" value="1"/>
</dbReference>
<dbReference type="SUPFAM" id="SSF53649">
    <property type="entry name" value="Alkaline phosphatase-like"/>
    <property type="match status" value="1"/>
</dbReference>
<evidence type="ECO:0000256" key="1">
    <source>
        <dbReference type="ARBA" id="ARBA00008779"/>
    </source>
</evidence>
<dbReference type="CDD" id="cd16147">
    <property type="entry name" value="G6S"/>
    <property type="match status" value="1"/>
</dbReference>
<evidence type="ECO:0000256" key="6">
    <source>
        <dbReference type="PIRSR" id="PIRSR000972-50"/>
    </source>
</evidence>
<comment type="caution">
    <text evidence="9">The sequence shown here is derived from an EMBL/GenBank/DDBJ whole genome shotgun (WGS) entry which is preliminary data.</text>
</comment>
<evidence type="ECO:0000256" key="3">
    <source>
        <dbReference type="ARBA" id="ARBA00022801"/>
    </source>
</evidence>
<feature type="domain" description="Sulfatase N-terminal" evidence="8">
    <location>
        <begin position="29"/>
        <end position="372"/>
    </location>
</feature>
<dbReference type="PANTHER" id="PTHR43108">
    <property type="entry name" value="N-ACETYLGLUCOSAMINE-6-SULFATASE FAMILY MEMBER"/>
    <property type="match status" value="1"/>
</dbReference>
<proteinExistence type="inferred from homology"/>
<comment type="catalytic activity">
    <reaction evidence="5">
        <text>an aryl sulfate + H2O = a phenol + sulfate + H(+)</text>
        <dbReference type="Rhea" id="RHEA:17261"/>
        <dbReference type="ChEBI" id="CHEBI:15377"/>
        <dbReference type="ChEBI" id="CHEBI:15378"/>
        <dbReference type="ChEBI" id="CHEBI:16189"/>
        <dbReference type="ChEBI" id="CHEBI:33853"/>
        <dbReference type="ChEBI" id="CHEBI:140317"/>
        <dbReference type="EC" id="3.1.6.1"/>
    </reaction>
</comment>
<dbReference type="GO" id="GO:0018958">
    <property type="term" value="P:phenol-containing compound metabolic process"/>
    <property type="evidence" value="ECO:0007669"/>
    <property type="project" value="InterPro"/>
</dbReference>
<keyword evidence="2 7" id="KW-0732">Signal</keyword>
<sequence>MLFAVFQLPCLLIGLNVVLGTQLASAKIPNIVFIITDDQDLHLDSLEYMPRVQKYLTNEGTFYKRHYCTVALCCPSRVNLWTGKAAHNTNVTDVLPPYGGYPKFVNRGYNTDYLPVWLQKAGYNTYYTGKLFNSHTIENYNNPVAGGFTGSDFLLDPYTYSYYNASLSRNGEKPISYPGQYSPDVVAEKAFGFLEEAISDEKPFFLAIAPIAPHSDVQMGKHQFSEPKYAPRHAHLFKDYKIPRTKNFNPDMPSGANWIAKLPQLNDTVIEYNDEFGRARLRALQSVDEMVEGVVQRLTDNGILDYTYIFYTSDNGFHISQHRMHPGKTCGYETDINIPLIVRGPGVGVGKVLDAVTSHTDLAPTLLKIAGAELRDDFDGLPIPFTEEEKSKTEHVNVEYWGRGIPEGKYGSEGGGGFTIYANNTYKALRLIGDTYNLYYSVWCTNETELYDMTRDPDQMHNLAVPEQLSSEYKISGRNIRDVVARLDALMMVLKSCKASSCTDPWKVLHPQGDVSDLPSALSSRLDNFYEQQPKVSFSKCELGFIVESEGPQIPFVFGQGANHGGFPWQESSENQNPLGYRQDWSIWT</sequence>
<keyword evidence="4" id="KW-0325">Glycoprotein</keyword>
<feature type="modified residue" description="3-oxoalanine (Cys)" evidence="6">
    <location>
        <position position="73"/>
    </location>
</feature>
<evidence type="ECO:0000256" key="7">
    <source>
        <dbReference type="SAM" id="SignalP"/>
    </source>
</evidence>
<keyword evidence="3 5" id="KW-0378">Hydrolase</keyword>
<dbReference type="AlphaFoldDB" id="A0A7D8UUF0"/>
<evidence type="ECO:0000313" key="10">
    <source>
        <dbReference type="Proteomes" id="UP000481288"/>
    </source>
</evidence>
<dbReference type="InterPro" id="IPR000917">
    <property type="entry name" value="Sulfatase_N"/>
</dbReference>
<name>A0A7D8UUF0_9HELO</name>
<keyword evidence="10" id="KW-1185">Reference proteome</keyword>
<dbReference type="GO" id="GO:0004065">
    <property type="term" value="F:arylsulfatase activity"/>
    <property type="evidence" value="ECO:0007669"/>
    <property type="project" value="UniProtKB-UniRule"/>
</dbReference>
<dbReference type="InterPro" id="IPR012083">
    <property type="entry name" value="Arylsulfatase"/>
</dbReference>
<comment type="PTM">
    <text evidence="6">The conversion to 3-oxoalanine (also known as C-formylglycine, FGly), of a serine or cysteine residue in prokaryotes and of a cysteine residue in eukaryotes, is critical for catalytic activity.</text>
</comment>
<dbReference type="EC" id="3.1.6.1" evidence="5"/>
<dbReference type="PROSITE" id="PS00523">
    <property type="entry name" value="SULFATASE_1"/>
    <property type="match status" value="1"/>
</dbReference>
<reference evidence="9 10" key="1">
    <citation type="submission" date="2018-05" db="EMBL/GenBank/DDBJ databases">
        <title>Whole genome sequencing for identification of molecular markers to develop diagnostic detection tools for the regulated plant pathogen Lachnellula willkommii.</title>
        <authorList>
            <person name="Giroux E."/>
            <person name="Bilodeau G."/>
        </authorList>
    </citation>
    <scope>NUCLEOTIDE SEQUENCE [LARGE SCALE GENOMIC DNA]</scope>
    <source>
        <strain evidence="9 10">CBS 625.97</strain>
    </source>
</reference>
<protein>
    <recommendedName>
        <fullName evidence="5">Arylsulfatase</fullName>
        <shortName evidence="5">AS</shortName>
        <ecNumber evidence="5">3.1.6.1</ecNumber>
    </recommendedName>
    <alternativeName>
        <fullName evidence="5">Aryl-sulfate sulphohydrolase</fullName>
    </alternativeName>
</protein>
<dbReference type="OrthoDB" id="96314at2759"/>
<dbReference type="InterPro" id="IPR017850">
    <property type="entry name" value="Alkaline_phosphatase_core_sf"/>
</dbReference>
<dbReference type="PANTHER" id="PTHR43108:SF8">
    <property type="entry name" value="SD21168P"/>
    <property type="match status" value="1"/>
</dbReference>
<dbReference type="GO" id="GO:0005539">
    <property type="term" value="F:glycosaminoglycan binding"/>
    <property type="evidence" value="ECO:0007669"/>
    <property type="project" value="TreeGrafter"/>
</dbReference>
<feature type="signal peptide" evidence="7">
    <location>
        <begin position="1"/>
        <end position="20"/>
    </location>
</feature>
<dbReference type="GO" id="GO:0008449">
    <property type="term" value="F:N-acetylglucosamine-6-sulfatase activity"/>
    <property type="evidence" value="ECO:0007669"/>
    <property type="project" value="TreeGrafter"/>
</dbReference>
<feature type="chain" id="PRO_5028799163" description="Arylsulfatase" evidence="7">
    <location>
        <begin position="21"/>
        <end position="589"/>
    </location>
</feature>
<accession>A0A7D8UUF0</accession>
<comment type="similarity">
    <text evidence="1 5">Belongs to the sulfatase family.</text>
</comment>
<evidence type="ECO:0000259" key="8">
    <source>
        <dbReference type="Pfam" id="PF00884"/>
    </source>
</evidence>
<evidence type="ECO:0000256" key="2">
    <source>
        <dbReference type="ARBA" id="ARBA00022729"/>
    </source>
</evidence>